<dbReference type="EMBL" id="VSSQ01019407">
    <property type="protein sequence ID" value="MPM63424.1"/>
    <property type="molecule type" value="Genomic_DNA"/>
</dbReference>
<proteinExistence type="predicted"/>
<feature type="transmembrane region" description="Helical" evidence="1">
    <location>
        <begin position="79"/>
        <end position="97"/>
    </location>
</feature>
<accession>A0A645BNQ3</accession>
<feature type="transmembrane region" description="Helical" evidence="1">
    <location>
        <begin position="38"/>
        <end position="59"/>
    </location>
</feature>
<keyword evidence="1" id="KW-0812">Transmembrane</keyword>
<organism evidence="2">
    <name type="scientific">bioreactor metagenome</name>
    <dbReference type="NCBI Taxonomy" id="1076179"/>
    <lineage>
        <taxon>unclassified sequences</taxon>
        <taxon>metagenomes</taxon>
        <taxon>ecological metagenomes</taxon>
    </lineage>
</organism>
<keyword evidence="1" id="KW-0472">Membrane</keyword>
<keyword evidence="1" id="KW-1133">Transmembrane helix</keyword>
<reference evidence="2" key="1">
    <citation type="submission" date="2019-08" db="EMBL/GenBank/DDBJ databases">
        <authorList>
            <person name="Kucharzyk K."/>
            <person name="Murdoch R.W."/>
            <person name="Higgins S."/>
            <person name="Loffler F."/>
        </authorList>
    </citation>
    <scope>NUCLEOTIDE SEQUENCE</scope>
</reference>
<evidence type="ECO:0000313" key="2">
    <source>
        <dbReference type="EMBL" id="MPM63424.1"/>
    </source>
</evidence>
<name>A0A645BNQ3_9ZZZZ</name>
<protein>
    <submittedName>
        <fullName evidence="2">Uncharacterized protein</fullName>
    </submittedName>
</protein>
<dbReference type="AlphaFoldDB" id="A0A645BNQ3"/>
<comment type="caution">
    <text evidence="2">The sequence shown here is derived from an EMBL/GenBank/DDBJ whole genome shotgun (WGS) entry which is preliminary data.</text>
</comment>
<sequence length="233" mass="26678">MRKYILLISLFFLLSITIIFLVNKTVKKESIKVRVIKIVYQSSKALIVLLLSLLFYKFIDVADFIDILPKDNISLNITIHTLLLTSFISIIEIIIASNRLKISVIISNENIIDQHVKKNIEVSGNKHVPAFLFITVEGDLRKLKNREIEIQFPKSITAQIDVLLTDENNKLIINIDKMIHTEGRTLITIDLLKNSRFISNEAYITAKIIKESLINDIFLIDFSSNRIGLISVE</sequence>
<gene>
    <name evidence="2" type="ORF">SDC9_110304</name>
</gene>
<evidence type="ECO:0000256" key="1">
    <source>
        <dbReference type="SAM" id="Phobius"/>
    </source>
</evidence>
<feature type="transmembrane region" description="Helical" evidence="1">
    <location>
        <begin position="6"/>
        <end position="26"/>
    </location>
</feature>